<reference evidence="13" key="1">
    <citation type="submission" date="2025-08" db="UniProtKB">
        <authorList>
            <consortium name="RefSeq"/>
        </authorList>
    </citation>
    <scope>IDENTIFICATION</scope>
    <source>
        <tissue evidence="13">Entire body</tissue>
    </source>
</reference>
<dbReference type="GO" id="GO:0030139">
    <property type="term" value="C:endocytic vesicle"/>
    <property type="evidence" value="ECO:0007669"/>
    <property type="project" value="TreeGrafter"/>
</dbReference>
<feature type="region of interest" description="Disordered" evidence="9">
    <location>
        <begin position="542"/>
        <end position="572"/>
    </location>
</feature>
<keyword evidence="5" id="KW-0344">Guanine-nucleotide releasing factor</keyword>
<keyword evidence="3" id="KW-0343">GTPase activation</keyword>
<feature type="domain" description="VPS9" evidence="11">
    <location>
        <begin position="1311"/>
        <end position="1450"/>
    </location>
</feature>
<dbReference type="GO" id="GO:0006897">
    <property type="term" value="P:endocytosis"/>
    <property type="evidence" value="ECO:0007669"/>
    <property type="project" value="UniProtKB-KW"/>
</dbReference>
<dbReference type="FunCoup" id="A0A1W4WTA8">
    <property type="interactions" value="2411"/>
</dbReference>
<dbReference type="InterPro" id="IPR045046">
    <property type="entry name" value="Vps9-like"/>
</dbReference>
<dbReference type="FunFam" id="1.20.1050.80:FF:000001">
    <property type="entry name" value="GTPase-activating protein and VPS9 domain-containing protein 1 isoform X1"/>
    <property type="match status" value="1"/>
</dbReference>
<dbReference type="SUPFAM" id="SSF48350">
    <property type="entry name" value="GTPase activation domain, GAP"/>
    <property type="match status" value="1"/>
</dbReference>
<dbReference type="SUPFAM" id="SSF109993">
    <property type="entry name" value="VPS9 domain"/>
    <property type="match status" value="1"/>
</dbReference>
<keyword evidence="6" id="KW-0472">Membrane</keyword>
<feature type="compositionally biased region" description="Low complexity" evidence="9">
    <location>
        <begin position="914"/>
        <end position="933"/>
    </location>
</feature>
<accession>A0A1W4WTA8</accession>
<dbReference type="InterPro" id="IPR003123">
    <property type="entry name" value="VPS9"/>
</dbReference>
<organism evidence="12 13">
    <name type="scientific">Agrilus planipennis</name>
    <name type="common">Emerald ash borer</name>
    <name type="synonym">Agrilus marcopoli</name>
    <dbReference type="NCBI Taxonomy" id="224129"/>
    <lineage>
        <taxon>Eukaryota</taxon>
        <taxon>Metazoa</taxon>
        <taxon>Ecdysozoa</taxon>
        <taxon>Arthropoda</taxon>
        <taxon>Hexapoda</taxon>
        <taxon>Insecta</taxon>
        <taxon>Pterygota</taxon>
        <taxon>Neoptera</taxon>
        <taxon>Endopterygota</taxon>
        <taxon>Coleoptera</taxon>
        <taxon>Polyphaga</taxon>
        <taxon>Elateriformia</taxon>
        <taxon>Buprestoidea</taxon>
        <taxon>Buprestidae</taxon>
        <taxon>Agrilinae</taxon>
        <taxon>Agrilus</taxon>
    </lineage>
</organism>
<dbReference type="PANTHER" id="PTHR23101">
    <property type="entry name" value="RAB GDP/GTP EXCHANGE FACTOR"/>
    <property type="match status" value="1"/>
</dbReference>
<proteinExistence type="inferred from homology"/>
<evidence type="ECO:0000259" key="10">
    <source>
        <dbReference type="PROSITE" id="PS50018"/>
    </source>
</evidence>
<feature type="region of interest" description="Disordered" evidence="9">
    <location>
        <begin position="598"/>
        <end position="656"/>
    </location>
</feature>
<evidence type="ECO:0000256" key="5">
    <source>
        <dbReference type="ARBA" id="ARBA00022658"/>
    </source>
</evidence>
<dbReference type="PROSITE" id="PS50018">
    <property type="entry name" value="RAS_GTPASE_ACTIV_2"/>
    <property type="match status" value="1"/>
</dbReference>
<evidence type="ECO:0000256" key="2">
    <source>
        <dbReference type="ARBA" id="ARBA00008489"/>
    </source>
</evidence>
<gene>
    <name evidence="13" type="primary">LOC108735689</name>
</gene>
<feature type="region of interest" description="Disordered" evidence="9">
    <location>
        <begin position="889"/>
        <end position="967"/>
    </location>
</feature>
<dbReference type="SMART" id="SM00167">
    <property type="entry name" value="VPS9"/>
    <property type="match status" value="1"/>
</dbReference>
<dbReference type="PANTHER" id="PTHR23101:SF25">
    <property type="entry name" value="GTPASE-ACTIVATING PROTEIN AND VPS9 DOMAIN-CONTAINING PROTEIN 1"/>
    <property type="match status" value="1"/>
</dbReference>
<dbReference type="CTD" id="26130"/>
<comment type="subcellular location">
    <subcellularLocation>
        <location evidence="1">Membrane</location>
        <topology evidence="1">Peripheral membrane protein</topology>
    </subcellularLocation>
</comment>
<evidence type="ECO:0000256" key="8">
    <source>
        <dbReference type="ARBA" id="ARBA00068997"/>
    </source>
</evidence>
<feature type="compositionally biased region" description="Polar residues" evidence="9">
    <location>
        <begin position="621"/>
        <end position="648"/>
    </location>
</feature>
<keyword evidence="12" id="KW-1185">Reference proteome</keyword>
<feature type="compositionally biased region" description="Low complexity" evidence="9">
    <location>
        <begin position="561"/>
        <end position="572"/>
    </location>
</feature>
<dbReference type="OrthoDB" id="10264848at2759"/>
<dbReference type="Pfam" id="PF02204">
    <property type="entry name" value="VPS9"/>
    <property type="match status" value="1"/>
</dbReference>
<dbReference type="InParanoid" id="A0A1W4WTA8"/>
<dbReference type="GO" id="GO:0051049">
    <property type="term" value="P:regulation of transport"/>
    <property type="evidence" value="ECO:0007669"/>
    <property type="project" value="UniProtKB-ARBA"/>
</dbReference>
<dbReference type="GO" id="GO:0016020">
    <property type="term" value="C:membrane"/>
    <property type="evidence" value="ECO:0007669"/>
    <property type="project" value="UniProtKB-SubCell"/>
</dbReference>
<dbReference type="Proteomes" id="UP000192223">
    <property type="component" value="Unplaced"/>
</dbReference>
<dbReference type="GO" id="GO:0031267">
    <property type="term" value="F:small GTPase binding"/>
    <property type="evidence" value="ECO:0007669"/>
    <property type="project" value="TreeGrafter"/>
</dbReference>
<sequence>MDKRKDMDNIDSKAIDIIELITQLRNERLFVVSELKAIKAANEKVREIIDKLTQAAWMNLQKRIILNMLAMSSSKATAIKCWQNLNNLTNTVFVHAKDVLNQETSQFGELLQILRSKPEMLSHLLVLGITESSLQEEAKNVINSLTSGLYGALLLPEDVSLVLSLLQHLAKLELVTADNPRRKLRRKCCAFSQLYFLFHENLPAAKLFLTAALRKPIMQVIAKKDGYLDVDPEKTLSRFMHKKTNTRCLSEDEEIGQFRRKTVDELVYFATYFIRSIRESINCFPGSFAWLIGHVSDLMTKTYGILSREVREVNTDLIFTLFICPAIVHPEAYGICDISICEVVRHNLMQVAQILQAIALFNFNDLEPKYADFYALFEQESVYDIIGDLLKNSTNEHELGIDHVPEVARTSVLFTLEELHNLVAFLQKAITVANLSDDQDGPRKYLLQSIRKSTCFPSLKLITFLLNNLITVQQQQQSSEINRSSLITKSGGKGTQKKRSSSPNGGSGNKVKPTAVLVIPIHQDKIQHIGLLPEHKVVGIESTDEDNDRSPNELEPPENQTGSTIGIASSAIGSEKRIRFSRSHDESSVGNTSDNLEAVSEAASNHSVDSSVELENEDQNDNLSDMISANVSGRGTPNISGRDTPSSQVNDDEEGDVVEEPREAIEQEATIEVPEPPLPPARRQVQIIDKHTQNEIDDKFCKFEIKRILEGEETRSIISDTWSTDVLASDCETIDGNDVRGDQQNINLIMETGTLIGSAPPSGGTPLLDMSETKSESGWSTDVLASDSERLTEVDADDISVARLEDAVSIGRSDDGAGAITEANSAKVTEHLKVNVLDLPCRSSSISQDDVNSRGRCNCQRCVLEYSVAGTNTSATTVAYQSINNFLQDADDGSERPEVRSSKSSSVQDQQRLSNNSEYNSNSSSSCSTSSLESHNKDSQMGEKNEGNEVRVINTTPKKPEGSFASSVLKSTSLNGAIPKSISFDMTAEKGSDDEQKEKRSFLGKFRIGFRNRRAKTMREAEEVQMTNANTVGPTLRRTLSEESSNFSFTGMCDDILAKYRKTVGDGTNSEVKVTVLDNAKVTERNKSPSASCSDEHDKNLGFSNVKKKLRLVLSNSCGYHSTIRVGGTGQVKSDLESYLQLELAKAHKLKCRSSARIAEALRCVKMFDEENCHKLCTILKEDYCQRSVYIQYLIQSRQLLLSILAFLEGLSEQIESEKELSSSYMATTCVKFFLERHEIEMAKFKKEFSQLTMVDEKCFHLKEFLQTLNLLIRKETVWQDDMELVEVAMERSVINEVYYNALYPNGDGDKDRDSVLRDHLQKLSKVINPNHKDLMISPCFQHECPWLPAQEALQDMASYRTPRDKVSCVLRSTMAIKDLLSLIGSKIPTADDFTPILVYVIIKANPPSLLSTIQYVNGFFGDWLQGEDLYWWTQFCAAVEFTKTMDYCD</sequence>
<evidence type="ECO:0000259" key="11">
    <source>
        <dbReference type="PROSITE" id="PS51205"/>
    </source>
</evidence>
<evidence type="ECO:0000256" key="1">
    <source>
        <dbReference type="ARBA" id="ARBA00004170"/>
    </source>
</evidence>
<evidence type="ECO:0000256" key="7">
    <source>
        <dbReference type="ARBA" id="ARBA00053914"/>
    </source>
</evidence>
<dbReference type="Pfam" id="PF00616">
    <property type="entry name" value="RasGAP"/>
    <property type="match status" value="1"/>
</dbReference>
<evidence type="ECO:0000256" key="3">
    <source>
        <dbReference type="ARBA" id="ARBA00022468"/>
    </source>
</evidence>
<feature type="region of interest" description="Disordered" evidence="9">
    <location>
        <begin position="480"/>
        <end position="511"/>
    </location>
</feature>
<evidence type="ECO:0000256" key="4">
    <source>
        <dbReference type="ARBA" id="ARBA00022583"/>
    </source>
</evidence>
<dbReference type="GO" id="GO:0005829">
    <property type="term" value="C:cytosol"/>
    <property type="evidence" value="ECO:0007669"/>
    <property type="project" value="TreeGrafter"/>
</dbReference>
<evidence type="ECO:0000256" key="9">
    <source>
        <dbReference type="SAM" id="MobiDB-lite"/>
    </source>
</evidence>
<evidence type="ECO:0000313" key="12">
    <source>
        <dbReference type="Proteomes" id="UP000192223"/>
    </source>
</evidence>
<evidence type="ECO:0000256" key="6">
    <source>
        <dbReference type="ARBA" id="ARBA00023136"/>
    </source>
</evidence>
<dbReference type="GeneID" id="108735689"/>
<dbReference type="Gene3D" id="1.20.1050.80">
    <property type="entry name" value="VPS9 domain"/>
    <property type="match status" value="1"/>
</dbReference>
<dbReference type="InterPro" id="IPR008936">
    <property type="entry name" value="Rho_GTPase_activation_prot"/>
</dbReference>
<dbReference type="InterPro" id="IPR001936">
    <property type="entry name" value="RasGAP_dom"/>
</dbReference>
<dbReference type="RefSeq" id="XP_018323265.1">
    <property type="nucleotide sequence ID" value="XM_018467763.1"/>
</dbReference>
<dbReference type="STRING" id="224129.A0A1W4WTA8"/>
<dbReference type="PROSITE" id="PS51205">
    <property type="entry name" value="VPS9"/>
    <property type="match status" value="1"/>
</dbReference>
<keyword evidence="13" id="KW-0675">Receptor</keyword>
<name>A0A1W4WTA8_AGRPL</name>
<comment type="function">
    <text evidence="7">Acts both as a GTPase-activating protein (GAP) and a guanine nucleotide exchange factor (GEF), and participates in endocytosis.</text>
</comment>
<evidence type="ECO:0000313" key="13">
    <source>
        <dbReference type="RefSeq" id="XP_018323265.1"/>
    </source>
</evidence>
<dbReference type="Gene3D" id="1.10.506.10">
    <property type="entry name" value="GTPase Activation - p120gap, domain 1"/>
    <property type="match status" value="1"/>
</dbReference>
<protein>
    <recommendedName>
        <fullName evidence="8">Receptor-mediated endocytosis protein 6 homolog</fullName>
    </recommendedName>
</protein>
<dbReference type="InterPro" id="IPR037191">
    <property type="entry name" value="VPS9_dom_sf"/>
</dbReference>
<dbReference type="GO" id="GO:0005096">
    <property type="term" value="F:GTPase activator activity"/>
    <property type="evidence" value="ECO:0007669"/>
    <property type="project" value="UniProtKB-KW"/>
</dbReference>
<keyword evidence="4" id="KW-0254">Endocytosis</keyword>
<dbReference type="GO" id="GO:0005085">
    <property type="term" value="F:guanyl-nucleotide exchange factor activity"/>
    <property type="evidence" value="ECO:0007669"/>
    <property type="project" value="UniProtKB-KW"/>
</dbReference>
<feature type="compositionally biased region" description="Polar residues" evidence="9">
    <location>
        <begin position="902"/>
        <end position="913"/>
    </location>
</feature>
<feature type="compositionally biased region" description="Basic and acidic residues" evidence="9">
    <location>
        <begin position="934"/>
        <end position="949"/>
    </location>
</feature>
<dbReference type="KEGG" id="apln:108735689"/>
<comment type="similarity">
    <text evidence="2">Belongs to the GAPVD1 family.</text>
</comment>
<feature type="domain" description="Ras-GAP" evidence="10">
    <location>
        <begin position="144"/>
        <end position="360"/>
    </location>
</feature>